<protein>
    <recommendedName>
        <fullName evidence="3">Tail fiber protein</fullName>
    </recommendedName>
</protein>
<reference evidence="1" key="1">
    <citation type="submission" date="2022-06" db="EMBL/GenBank/DDBJ databases">
        <title>Isolation of gut microbiota from human fecal samples.</title>
        <authorList>
            <person name="Pamer E.G."/>
            <person name="Barat B."/>
            <person name="Waligurski E."/>
            <person name="Medina S."/>
            <person name="Paddock L."/>
            <person name="Mostad J."/>
        </authorList>
    </citation>
    <scope>NUCLEOTIDE SEQUENCE</scope>
    <source>
        <strain evidence="1">DFI.7.96</strain>
    </source>
</reference>
<dbReference type="Proteomes" id="UP001205063">
    <property type="component" value="Unassembled WGS sequence"/>
</dbReference>
<accession>A0AAW5KEL4</accession>
<evidence type="ECO:0000313" key="1">
    <source>
        <dbReference type="EMBL" id="MCQ4949134.1"/>
    </source>
</evidence>
<sequence>MYTFVKGEPNWVEPLNENFAEVAALAGAAVPASEKGAAGGVATLGSDGKLAQMPTANDIGVFTGFRPTSWTMAPRVVTDNKGFQDISFDFSTDKNFLASIASNPHRGGAPQYRASYVLLVCPVVDYLNNQLTVKVVLDILAAHNTAVINGRAPEVKLASGSADMPWSQWASNRKVTLSIPYMRGSEAADNSENWTVKVWSIE</sequence>
<evidence type="ECO:0000313" key="2">
    <source>
        <dbReference type="Proteomes" id="UP001205063"/>
    </source>
</evidence>
<gene>
    <name evidence="1" type="ORF">NE646_05570</name>
</gene>
<dbReference type="AlphaFoldDB" id="A0AAW5KEL4"/>
<evidence type="ECO:0008006" key="3">
    <source>
        <dbReference type="Google" id="ProtNLM"/>
    </source>
</evidence>
<proteinExistence type="predicted"/>
<organism evidence="1 2">
    <name type="scientific">Bittarella massiliensis</name>
    <name type="common">ex Durand et al. 2017</name>
    <dbReference type="NCBI Taxonomy" id="1720313"/>
    <lineage>
        <taxon>Bacteria</taxon>
        <taxon>Bacillati</taxon>
        <taxon>Bacillota</taxon>
        <taxon>Clostridia</taxon>
        <taxon>Eubacteriales</taxon>
        <taxon>Oscillospiraceae</taxon>
        <taxon>Bittarella (ex Durand et al. 2017)</taxon>
    </lineage>
</organism>
<dbReference type="EMBL" id="JANGAB010000002">
    <property type="protein sequence ID" value="MCQ4949134.1"/>
    <property type="molecule type" value="Genomic_DNA"/>
</dbReference>
<dbReference type="RefSeq" id="WP_185914995.1">
    <property type="nucleotide sequence ID" value="NZ_JACMSD010000002.1"/>
</dbReference>
<comment type="caution">
    <text evidence="1">The sequence shown here is derived from an EMBL/GenBank/DDBJ whole genome shotgun (WGS) entry which is preliminary data.</text>
</comment>
<name>A0AAW5KEL4_9FIRM</name>